<evidence type="ECO:0000256" key="1">
    <source>
        <dbReference type="ARBA" id="ARBA00006484"/>
    </source>
</evidence>
<feature type="domain" description="Ketoreductase" evidence="3">
    <location>
        <begin position="6"/>
        <end position="181"/>
    </location>
</feature>
<dbReference type="SMART" id="SM00822">
    <property type="entry name" value="PKS_KR"/>
    <property type="match status" value="1"/>
</dbReference>
<dbReference type="CDD" id="cd05233">
    <property type="entry name" value="SDR_c"/>
    <property type="match status" value="1"/>
</dbReference>
<evidence type="ECO:0000256" key="2">
    <source>
        <dbReference type="ARBA" id="ARBA00023002"/>
    </source>
</evidence>
<dbReference type="InterPro" id="IPR036291">
    <property type="entry name" value="NAD(P)-bd_dom_sf"/>
</dbReference>
<dbReference type="Gene3D" id="3.40.50.720">
    <property type="entry name" value="NAD(P)-binding Rossmann-like Domain"/>
    <property type="match status" value="1"/>
</dbReference>
<dbReference type="InterPro" id="IPR057326">
    <property type="entry name" value="KR_dom"/>
</dbReference>
<dbReference type="InterPro" id="IPR002347">
    <property type="entry name" value="SDR_fam"/>
</dbReference>
<comment type="similarity">
    <text evidence="1">Belongs to the short-chain dehydrogenases/reductases (SDR) family.</text>
</comment>
<dbReference type="PROSITE" id="PS00061">
    <property type="entry name" value="ADH_SHORT"/>
    <property type="match status" value="1"/>
</dbReference>
<dbReference type="PANTHER" id="PTHR43669">
    <property type="entry name" value="5-KETO-D-GLUCONATE 5-REDUCTASE"/>
    <property type="match status" value="1"/>
</dbReference>
<protein>
    <submittedName>
        <fullName evidence="4">NADP-dependent 3-hydroxy acid dehydrogenase YdfG</fullName>
    </submittedName>
</protein>
<dbReference type="SUPFAM" id="SSF51735">
    <property type="entry name" value="NAD(P)-binding Rossmann-fold domains"/>
    <property type="match status" value="1"/>
</dbReference>
<evidence type="ECO:0000313" key="5">
    <source>
        <dbReference type="Proteomes" id="UP000248330"/>
    </source>
</evidence>
<reference evidence="4 5" key="1">
    <citation type="submission" date="2018-04" db="EMBL/GenBank/DDBJ databases">
        <title>Genomic Encyclopedia of Type Strains, Phase IV (KMG-IV): sequencing the most valuable type-strain genomes for metagenomic binning, comparative biology and taxonomic classification.</title>
        <authorList>
            <person name="Goeker M."/>
        </authorList>
    </citation>
    <scope>NUCLEOTIDE SEQUENCE [LARGE SCALE GENOMIC DNA]</scope>
    <source>
        <strain evidence="4 5">DSM 104150</strain>
    </source>
</reference>
<comment type="caution">
    <text evidence="4">The sequence shown here is derived from an EMBL/GenBank/DDBJ whole genome shotgun (WGS) entry which is preliminary data.</text>
</comment>
<dbReference type="GO" id="GO:0016491">
    <property type="term" value="F:oxidoreductase activity"/>
    <property type="evidence" value="ECO:0007669"/>
    <property type="project" value="UniProtKB-KW"/>
</dbReference>
<keyword evidence="2" id="KW-0560">Oxidoreductase</keyword>
<proteinExistence type="inferred from homology"/>
<evidence type="ECO:0000259" key="3">
    <source>
        <dbReference type="SMART" id="SM00822"/>
    </source>
</evidence>
<dbReference type="InterPro" id="IPR020904">
    <property type="entry name" value="Sc_DH/Rdtase_CS"/>
</dbReference>
<dbReference type="RefSeq" id="WP_170123852.1">
    <property type="nucleotide sequence ID" value="NZ_CAKZQT010000007.1"/>
</dbReference>
<accession>A0A318EJF4</accession>
<dbReference type="AlphaFoldDB" id="A0A318EJF4"/>
<gene>
    <name evidence="4" type="ORF">C8D93_101356</name>
</gene>
<dbReference type="EMBL" id="QICN01000001">
    <property type="protein sequence ID" value="PXV71311.1"/>
    <property type="molecule type" value="Genomic_DNA"/>
</dbReference>
<evidence type="ECO:0000313" key="4">
    <source>
        <dbReference type="EMBL" id="PXV71311.1"/>
    </source>
</evidence>
<dbReference type="PANTHER" id="PTHR43669:SF3">
    <property type="entry name" value="ALCOHOL DEHYDROGENASE, PUTATIVE (AFU_ORTHOLOGUE AFUA_3G03445)-RELATED"/>
    <property type="match status" value="1"/>
</dbReference>
<dbReference type="PRINTS" id="PR00081">
    <property type="entry name" value="GDHRDH"/>
</dbReference>
<organism evidence="4 5">
    <name type="scientific">Sinimarinibacterium flocculans</name>
    <dbReference type="NCBI Taxonomy" id="985250"/>
    <lineage>
        <taxon>Bacteria</taxon>
        <taxon>Pseudomonadati</taxon>
        <taxon>Pseudomonadota</taxon>
        <taxon>Gammaproteobacteria</taxon>
        <taxon>Nevskiales</taxon>
        <taxon>Nevskiaceae</taxon>
        <taxon>Sinimarinibacterium</taxon>
    </lineage>
</organism>
<sequence>MEYQDKTVVVTGAGSGLGAAIADAFAAAGARLALLDIDAERAHAKAADLAERGTEAIAIGVDVADKASVAAAAQAVASRFGGCDVLCANVGVQQFGAVDKLSDEDWTWVLSVNVRGVIDTVSAFLPLLRHREGLRHIVLTASSSYFTPGVRMAAYVTSKYAVVGYGEVLRMELAEEDINVALLFPAGMATRHLESSVRARPAALGPSRLDRDDIRAMMASAKMSPEKDVATPEHAVRNLLADLRARQPYIITHGGYRDQIEARNARMLEAFAHMEARP</sequence>
<name>A0A318EJF4_9GAMM</name>
<keyword evidence="5" id="KW-1185">Reference proteome</keyword>
<dbReference type="Pfam" id="PF00106">
    <property type="entry name" value="adh_short"/>
    <property type="match status" value="1"/>
</dbReference>
<dbReference type="Proteomes" id="UP000248330">
    <property type="component" value="Unassembled WGS sequence"/>
</dbReference>